<organism evidence="2 3">
    <name type="scientific">Dendrobium thyrsiflorum</name>
    <name type="common">Pinecone-like raceme dendrobium</name>
    <name type="synonym">Orchid</name>
    <dbReference type="NCBI Taxonomy" id="117978"/>
    <lineage>
        <taxon>Eukaryota</taxon>
        <taxon>Viridiplantae</taxon>
        <taxon>Streptophyta</taxon>
        <taxon>Embryophyta</taxon>
        <taxon>Tracheophyta</taxon>
        <taxon>Spermatophyta</taxon>
        <taxon>Magnoliopsida</taxon>
        <taxon>Liliopsida</taxon>
        <taxon>Asparagales</taxon>
        <taxon>Orchidaceae</taxon>
        <taxon>Epidendroideae</taxon>
        <taxon>Malaxideae</taxon>
        <taxon>Dendrobiinae</taxon>
        <taxon>Dendrobium</taxon>
    </lineage>
</organism>
<proteinExistence type="predicted"/>
<evidence type="ECO:0000313" key="3">
    <source>
        <dbReference type="Proteomes" id="UP001552299"/>
    </source>
</evidence>
<dbReference type="EMBL" id="JANQDX010000005">
    <property type="protein sequence ID" value="KAL0924758.1"/>
    <property type="molecule type" value="Genomic_DNA"/>
</dbReference>
<dbReference type="Proteomes" id="UP001552299">
    <property type="component" value="Unassembled WGS sequence"/>
</dbReference>
<feature type="region of interest" description="Disordered" evidence="1">
    <location>
        <begin position="1"/>
        <end position="23"/>
    </location>
</feature>
<protein>
    <submittedName>
        <fullName evidence="2">Uncharacterized protein</fullName>
    </submittedName>
</protein>
<evidence type="ECO:0000256" key="1">
    <source>
        <dbReference type="SAM" id="MobiDB-lite"/>
    </source>
</evidence>
<keyword evidence="3" id="KW-1185">Reference proteome</keyword>
<accession>A0ABD0VJF8</accession>
<name>A0ABD0VJF8_DENTH</name>
<comment type="caution">
    <text evidence="2">The sequence shown here is derived from an EMBL/GenBank/DDBJ whole genome shotgun (WGS) entry which is preliminary data.</text>
</comment>
<dbReference type="AlphaFoldDB" id="A0ABD0VJF8"/>
<evidence type="ECO:0000313" key="2">
    <source>
        <dbReference type="EMBL" id="KAL0924758.1"/>
    </source>
</evidence>
<gene>
    <name evidence="2" type="ORF">M5K25_005614</name>
</gene>
<sequence length="73" mass="7982">MAKLPATCGRRGPSEAPGRRDRRCNPRLVKQNVEKCRVASLGVTYLSFSFVLSARTVHASLPLCLVGKQALQD</sequence>
<reference evidence="2 3" key="1">
    <citation type="journal article" date="2024" name="Plant Biotechnol. J.">
        <title>Dendrobium thyrsiflorum genome and its molecular insights into genes involved in important horticultural traits.</title>
        <authorList>
            <person name="Chen B."/>
            <person name="Wang J.Y."/>
            <person name="Zheng P.J."/>
            <person name="Li K.L."/>
            <person name="Liang Y.M."/>
            <person name="Chen X.F."/>
            <person name="Zhang C."/>
            <person name="Zhao X."/>
            <person name="He X."/>
            <person name="Zhang G.Q."/>
            <person name="Liu Z.J."/>
            <person name="Xu Q."/>
        </authorList>
    </citation>
    <scope>NUCLEOTIDE SEQUENCE [LARGE SCALE GENOMIC DNA]</scope>
    <source>
        <strain evidence="2">GZMU011</strain>
    </source>
</reference>